<dbReference type="Proteomes" id="UP000324760">
    <property type="component" value="Chromosome"/>
</dbReference>
<dbReference type="GO" id="GO:0004721">
    <property type="term" value="F:phosphoprotein phosphatase activity"/>
    <property type="evidence" value="ECO:0007669"/>
    <property type="project" value="TreeGrafter"/>
</dbReference>
<evidence type="ECO:0000256" key="7">
    <source>
        <dbReference type="ARBA" id="ARBA00023136"/>
    </source>
</evidence>
<dbReference type="PRINTS" id="PR00344">
    <property type="entry name" value="BCTRLSENSOR"/>
</dbReference>
<dbReference type="GO" id="GO:0016036">
    <property type="term" value="P:cellular response to phosphate starvation"/>
    <property type="evidence" value="ECO:0007669"/>
    <property type="project" value="TreeGrafter"/>
</dbReference>
<dbReference type="InterPro" id="IPR036097">
    <property type="entry name" value="HisK_dim/P_sf"/>
</dbReference>
<dbReference type="PROSITE" id="PS50112">
    <property type="entry name" value="PAS"/>
    <property type="match status" value="1"/>
</dbReference>
<dbReference type="InterPro" id="IPR003661">
    <property type="entry name" value="HisK_dim/P_dom"/>
</dbReference>
<dbReference type="SUPFAM" id="SSF55785">
    <property type="entry name" value="PYP-like sensor domain (PAS domain)"/>
    <property type="match status" value="1"/>
</dbReference>
<dbReference type="EC" id="2.7.13.3" evidence="2"/>
<dbReference type="InterPro" id="IPR035965">
    <property type="entry name" value="PAS-like_dom_sf"/>
</dbReference>
<dbReference type="InterPro" id="IPR005467">
    <property type="entry name" value="His_kinase_dom"/>
</dbReference>
<keyword evidence="12" id="KW-1185">Reference proteome</keyword>
<dbReference type="Pfam" id="PF02518">
    <property type="entry name" value="HATPase_c"/>
    <property type="match status" value="1"/>
</dbReference>
<dbReference type="CDD" id="cd00130">
    <property type="entry name" value="PAS"/>
    <property type="match status" value="1"/>
</dbReference>
<feature type="domain" description="Histidine kinase" evidence="9">
    <location>
        <begin position="157"/>
        <end position="364"/>
    </location>
</feature>
<dbReference type="AlphaFoldDB" id="A0A5P1R830"/>
<dbReference type="EMBL" id="CP043869">
    <property type="protein sequence ID" value="QEQ95790.1"/>
    <property type="molecule type" value="Genomic_DNA"/>
</dbReference>
<dbReference type="PANTHER" id="PTHR45453:SF1">
    <property type="entry name" value="PHOSPHATE REGULON SENSOR PROTEIN PHOR"/>
    <property type="match status" value="1"/>
</dbReference>
<evidence type="ECO:0000256" key="8">
    <source>
        <dbReference type="SAM" id="Coils"/>
    </source>
</evidence>
<dbReference type="Gene3D" id="3.30.450.20">
    <property type="entry name" value="PAS domain"/>
    <property type="match status" value="1"/>
</dbReference>
<evidence type="ECO:0000313" key="11">
    <source>
        <dbReference type="EMBL" id="QEQ95790.1"/>
    </source>
</evidence>
<dbReference type="CDD" id="cd00082">
    <property type="entry name" value="HisKA"/>
    <property type="match status" value="1"/>
</dbReference>
<dbReference type="InterPro" id="IPR036890">
    <property type="entry name" value="HATPase_C_sf"/>
</dbReference>
<dbReference type="InterPro" id="IPR004358">
    <property type="entry name" value="Sig_transdc_His_kin-like_C"/>
</dbReference>
<dbReference type="InterPro" id="IPR003594">
    <property type="entry name" value="HATPase_dom"/>
</dbReference>
<dbReference type="InterPro" id="IPR050351">
    <property type="entry name" value="BphY/WalK/GraS-like"/>
</dbReference>
<dbReference type="Gene3D" id="1.10.287.130">
    <property type="match status" value="1"/>
</dbReference>
<name>A0A5P1R830_9GAMM</name>
<keyword evidence="7" id="KW-0472">Membrane</keyword>
<feature type="domain" description="PAS" evidence="10">
    <location>
        <begin position="42"/>
        <end position="78"/>
    </location>
</feature>
<evidence type="ECO:0000256" key="2">
    <source>
        <dbReference type="ARBA" id="ARBA00012438"/>
    </source>
</evidence>
<reference evidence="11 12" key="1">
    <citation type="journal article" date="2019" name="Biochem. Eng. J.">
        <title>Metabolic engineering of the marine bacteria Neptunomonas concharum for the production of acetoin and meso-2,3-butanediol from acetate.</title>
        <authorList>
            <person name="Li W."/>
            <person name="Pu N."/>
            <person name="Liu C.-X."/>
            <person name="Yuan Q.-P."/>
            <person name="Li Z.-J."/>
        </authorList>
    </citation>
    <scope>NUCLEOTIDE SEQUENCE [LARGE SCALE GENOMIC DNA]</scope>
    <source>
        <strain evidence="11 12">JCM17730</strain>
    </source>
</reference>
<keyword evidence="5" id="KW-0418">Kinase</keyword>
<dbReference type="Pfam" id="PF00512">
    <property type="entry name" value="HisKA"/>
    <property type="match status" value="1"/>
</dbReference>
<keyword evidence="6" id="KW-0902">Two-component regulatory system</keyword>
<dbReference type="GO" id="GO:0005886">
    <property type="term" value="C:plasma membrane"/>
    <property type="evidence" value="ECO:0007669"/>
    <property type="project" value="TreeGrafter"/>
</dbReference>
<dbReference type="SUPFAM" id="SSF47384">
    <property type="entry name" value="Homodimeric domain of signal transducing histidine kinase"/>
    <property type="match status" value="1"/>
</dbReference>
<evidence type="ECO:0000259" key="9">
    <source>
        <dbReference type="PROSITE" id="PS50109"/>
    </source>
</evidence>
<feature type="coiled-coil region" evidence="8">
    <location>
        <begin position="4"/>
        <end position="31"/>
    </location>
</feature>
<protein>
    <recommendedName>
        <fullName evidence="2">histidine kinase</fullName>
        <ecNumber evidence="2">2.7.13.3</ecNumber>
    </recommendedName>
</protein>
<accession>A0A5P1R830</accession>
<comment type="catalytic activity">
    <reaction evidence="1">
        <text>ATP + protein L-histidine = ADP + protein N-phospho-L-histidine.</text>
        <dbReference type="EC" id="2.7.13.3"/>
    </reaction>
</comment>
<dbReference type="SMART" id="SM00091">
    <property type="entry name" value="PAS"/>
    <property type="match status" value="1"/>
</dbReference>
<organism evidence="11 12">
    <name type="scientific">Neptunomonas concharum</name>
    <dbReference type="NCBI Taxonomy" id="1031538"/>
    <lineage>
        <taxon>Bacteria</taxon>
        <taxon>Pseudomonadati</taxon>
        <taxon>Pseudomonadota</taxon>
        <taxon>Gammaproteobacteria</taxon>
        <taxon>Oceanospirillales</taxon>
        <taxon>Oceanospirillaceae</taxon>
        <taxon>Neptunomonas</taxon>
    </lineage>
</organism>
<gene>
    <name evidence="11" type="ORF">F0U83_03200</name>
</gene>
<proteinExistence type="predicted"/>
<dbReference type="KEGG" id="ncu:F0U83_03200"/>
<dbReference type="SUPFAM" id="SSF55874">
    <property type="entry name" value="ATPase domain of HSP90 chaperone/DNA topoisomerase II/histidine kinase"/>
    <property type="match status" value="1"/>
</dbReference>
<keyword evidence="3" id="KW-0597">Phosphoprotein</keyword>
<dbReference type="OrthoDB" id="9776727at2"/>
<evidence type="ECO:0000313" key="12">
    <source>
        <dbReference type="Proteomes" id="UP000324760"/>
    </source>
</evidence>
<dbReference type="Pfam" id="PF13188">
    <property type="entry name" value="PAS_8"/>
    <property type="match status" value="1"/>
</dbReference>
<evidence type="ECO:0000256" key="5">
    <source>
        <dbReference type="ARBA" id="ARBA00022777"/>
    </source>
</evidence>
<dbReference type="GO" id="GO:0000155">
    <property type="term" value="F:phosphorelay sensor kinase activity"/>
    <property type="evidence" value="ECO:0007669"/>
    <property type="project" value="InterPro"/>
</dbReference>
<dbReference type="RefSeq" id="WP_138986494.1">
    <property type="nucleotide sequence ID" value="NZ_CP043869.1"/>
</dbReference>
<dbReference type="PANTHER" id="PTHR45453">
    <property type="entry name" value="PHOSPHATE REGULON SENSOR PROTEIN PHOR"/>
    <property type="match status" value="1"/>
</dbReference>
<dbReference type="Gene3D" id="3.30.565.10">
    <property type="entry name" value="Histidine kinase-like ATPase, C-terminal domain"/>
    <property type="match status" value="1"/>
</dbReference>
<dbReference type="InterPro" id="IPR000014">
    <property type="entry name" value="PAS"/>
</dbReference>
<keyword evidence="8" id="KW-0175">Coiled coil</keyword>
<evidence type="ECO:0000256" key="4">
    <source>
        <dbReference type="ARBA" id="ARBA00022679"/>
    </source>
</evidence>
<dbReference type="SMART" id="SM00387">
    <property type="entry name" value="HATPase_c"/>
    <property type="match status" value="1"/>
</dbReference>
<keyword evidence="4" id="KW-0808">Transferase</keyword>
<sequence>MTEIDILKQQLKETQQALEETRRQLDHAGKDRDREMAHGDLLAVRMRQLLDLIPAGVVLIDNHGRISLCNPAAEGLLGTPLMGELWMQVIQRSFAPKSDDGHEISLKDGRRVSILTKAMADEPGQLVLLTDQTETRLLQARLSQYQRLSEMGRMMASLAHQIRTPLSAAMLYTSHLTANSITEAQRMKFAAKVKSRLTHLEQQVSDMLVFARGETKLEEYVTTDALLQAIDDALDVPLAQFDADCDLVNEAPGYQLQCNQEVLIGAILNLVNNGLQASGKQKTIKIHISVVGDNLLLQVVDQGPGMDVELIRQAMQPFFTTKSHGTGLGLAVAQVVAKAHRGRFDIKSEPGQGTAAQLYLPYIKMEQGN</sequence>
<dbReference type="PROSITE" id="PS50109">
    <property type="entry name" value="HIS_KIN"/>
    <property type="match status" value="1"/>
</dbReference>
<evidence type="ECO:0000259" key="10">
    <source>
        <dbReference type="PROSITE" id="PS50112"/>
    </source>
</evidence>
<dbReference type="SMART" id="SM00388">
    <property type="entry name" value="HisKA"/>
    <property type="match status" value="1"/>
</dbReference>
<evidence type="ECO:0000256" key="1">
    <source>
        <dbReference type="ARBA" id="ARBA00000085"/>
    </source>
</evidence>
<evidence type="ECO:0000256" key="3">
    <source>
        <dbReference type="ARBA" id="ARBA00022553"/>
    </source>
</evidence>
<evidence type="ECO:0000256" key="6">
    <source>
        <dbReference type="ARBA" id="ARBA00023012"/>
    </source>
</evidence>